<proteinExistence type="predicted"/>
<dbReference type="InterPro" id="IPR015943">
    <property type="entry name" value="WD40/YVTN_repeat-like_dom_sf"/>
</dbReference>
<dbReference type="OrthoDB" id="308449at2759"/>
<dbReference type="PANTHER" id="PTHR44675:SF1">
    <property type="entry name" value="P21-ACTIVATED PROTEIN KINASE-INTERACTING PROTEIN 1"/>
    <property type="match status" value="1"/>
</dbReference>
<feature type="compositionally biased region" description="Acidic residues" evidence="1">
    <location>
        <begin position="456"/>
        <end position="468"/>
    </location>
</feature>
<dbReference type="SMART" id="SM00320">
    <property type="entry name" value="WD40"/>
    <property type="match status" value="5"/>
</dbReference>
<dbReference type="Gene3D" id="2.130.10.10">
    <property type="entry name" value="YVTN repeat-like/Quinoprotein amine dehydrogenase"/>
    <property type="match status" value="2"/>
</dbReference>
<dbReference type="SUPFAM" id="SSF50978">
    <property type="entry name" value="WD40 repeat-like"/>
    <property type="match status" value="1"/>
</dbReference>
<dbReference type="PANTHER" id="PTHR44675">
    <property type="entry name" value="PAK1 INTERACTING PROTEIN 1"/>
    <property type="match status" value="1"/>
</dbReference>
<accession>A0A6A6WCH2</accession>
<feature type="region of interest" description="Disordered" evidence="1">
    <location>
        <begin position="126"/>
        <end position="150"/>
    </location>
</feature>
<protein>
    <submittedName>
        <fullName evidence="2">WD40 repeat-like protein</fullName>
    </submittedName>
</protein>
<dbReference type="AlphaFoldDB" id="A0A6A6WCH2"/>
<dbReference type="EMBL" id="ML996570">
    <property type="protein sequence ID" value="KAF2759267.1"/>
    <property type="molecule type" value="Genomic_DNA"/>
</dbReference>
<evidence type="ECO:0000313" key="3">
    <source>
        <dbReference type="Proteomes" id="UP000799437"/>
    </source>
</evidence>
<organism evidence="2 3">
    <name type="scientific">Pseudovirgaria hyperparasitica</name>
    <dbReference type="NCBI Taxonomy" id="470096"/>
    <lineage>
        <taxon>Eukaryota</taxon>
        <taxon>Fungi</taxon>
        <taxon>Dikarya</taxon>
        <taxon>Ascomycota</taxon>
        <taxon>Pezizomycotina</taxon>
        <taxon>Dothideomycetes</taxon>
        <taxon>Dothideomycetes incertae sedis</taxon>
        <taxon>Acrospermales</taxon>
        <taxon>Acrospermaceae</taxon>
        <taxon>Pseudovirgaria</taxon>
    </lineage>
</organism>
<evidence type="ECO:0000313" key="2">
    <source>
        <dbReference type="EMBL" id="KAF2759267.1"/>
    </source>
</evidence>
<name>A0A6A6WCH2_9PEZI</name>
<dbReference type="Proteomes" id="UP000799437">
    <property type="component" value="Unassembled WGS sequence"/>
</dbReference>
<sequence>MAKRKREAVKEPPVKSIKKNGVLKAPIPSAAEHVDPNASSSSQETASIQIVLGSYERALHGFTASIPTTPKKNSSEPQANFLDTFLFNAHTSSVRCLAISPPFGSDDSKVILASGSTDERINLYQLSTSPPAPQDGPSLPSLSGISTAENPKNRELGSLLHHSSSITALYFPTKSKLLSASEDNTVAIAQRTQDWTVMSTIKAPIPKAVGRPSGDTLAPGEVPAGVNDFAVHPSMKLMITVGKGEKCMRLWNLLTTKKAGVLNFSRELLQQVGEGKHSSGEGRKIAWDTDGEEYTISFERGAVVYGLDSKPRAVIIPAPRTKIHQIHYVPGTTAPLLAVSTEDGRIVFYATQVSAPEDDTDKNTNNNTTNDDDDDDAKLPECRPVAELGGRAAGIAGRIKDFEIISHDTGSSAGEARSYSVIAGSSDGAVRIWSVGRKELDAKISGGGEVETAEANGEDPGDEEEAGEEGVGMGVGVLVGTYETGHRITCLKAFLMTGRSAEAGGQAVDVVDDDAPGDESSVSE</sequence>
<feature type="region of interest" description="Disordered" evidence="1">
    <location>
        <begin position="352"/>
        <end position="379"/>
    </location>
</feature>
<dbReference type="InterPro" id="IPR036322">
    <property type="entry name" value="WD40_repeat_dom_sf"/>
</dbReference>
<dbReference type="Pfam" id="PF00400">
    <property type="entry name" value="WD40"/>
    <property type="match status" value="2"/>
</dbReference>
<keyword evidence="3" id="KW-1185">Reference proteome</keyword>
<feature type="region of interest" description="Disordered" evidence="1">
    <location>
        <begin position="446"/>
        <end position="469"/>
    </location>
</feature>
<evidence type="ECO:0000256" key="1">
    <source>
        <dbReference type="SAM" id="MobiDB-lite"/>
    </source>
</evidence>
<feature type="compositionally biased region" description="Polar residues" evidence="1">
    <location>
        <begin position="140"/>
        <end position="150"/>
    </location>
</feature>
<gene>
    <name evidence="2" type="ORF">EJ05DRAFT_475489</name>
</gene>
<reference evidence="2" key="1">
    <citation type="journal article" date="2020" name="Stud. Mycol.">
        <title>101 Dothideomycetes genomes: a test case for predicting lifestyles and emergence of pathogens.</title>
        <authorList>
            <person name="Haridas S."/>
            <person name="Albert R."/>
            <person name="Binder M."/>
            <person name="Bloem J."/>
            <person name="Labutti K."/>
            <person name="Salamov A."/>
            <person name="Andreopoulos B."/>
            <person name="Baker S."/>
            <person name="Barry K."/>
            <person name="Bills G."/>
            <person name="Bluhm B."/>
            <person name="Cannon C."/>
            <person name="Castanera R."/>
            <person name="Culley D."/>
            <person name="Daum C."/>
            <person name="Ezra D."/>
            <person name="Gonzalez J."/>
            <person name="Henrissat B."/>
            <person name="Kuo A."/>
            <person name="Liang C."/>
            <person name="Lipzen A."/>
            <person name="Lutzoni F."/>
            <person name="Magnuson J."/>
            <person name="Mondo S."/>
            <person name="Nolan M."/>
            <person name="Ohm R."/>
            <person name="Pangilinan J."/>
            <person name="Park H.-J."/>
            <person name="Ramirez L."/>
            <person name="Alfaro M."/>
            <person name="Sun H."/>
            <person name="Tritt A."/>
            <person name="Yoshinaga Y."/>
            <person name="Zwiers L.-H."/>
            <person name="Turgeon B."/>
            <person name="Goodwin S."/>
            <person name="Spatafora J."/>
            <person name="Crous P."/>
            <person name="Grigoriev I."/>
        </authorList>
    </citation>
    <scope>NUCLEOTIDE SEQUENCE</scope>
    <source>
        <strain evidence="2">CBS 121739</strain>
    </source>
</reference>
<feature type="region of interest" description="Disordered" evidence="1">
    <location>
        <begin position="1"/>
        <end position="45"/>
    </location>
</feature>
<dbReference type="InterPro" id="IPR051959">
    <property type="entry name" value="PAK1-Kinase_Regulator"/>
</dbReference>
<dbReference type="InterPro" id="IPR001680">
    <property type="entry name" value="WD40_rpt"/>
</dbReference>
<feature type="region of interest" description="Disordered" evidence="1">
    <location>
        <begin position="503"/>
        <end position="524"/>
    </location>
</feature>
<dbReference type="GeneID" id="54484866"/>
<dbReference type="RefSeq" id="XP_033601718.1">
    <property type="nucleotide sequence ID" value="XM_033743812.1"/>
</dbReference>